<sequence>MTLTQLEYIISVDNTRHFAKAAAQCFVTQPTLSMQIQKLEEELGVQIFDRSKQPVVPTQAGAEIIAQARKAVAECNGVLEVVQTQKGILHGQLQVGIIPTLAPYLLPLFIPAFTQKYLQVKLVVNELTTDLIIARLREGRIDAGILVTPLQEMGINEDPMFYEELVAYVSKDNAAYKKSYVLPTDIDPNKLWLLEEGHCFRSQIVNLCQLRKSSKEGSHFEYEAGSIETLRRLVDTNDGITIIPELATLDMSPKQQKHLRYFKAPAPVREVSIATHRNYVKRRLVQALKKEILAAIPEKVKSNQKRKVVPIEE</sequence>
<protein>
    <submittedName>
        <fullName evidence="6">Hydrogen peroxide-inducible genes activator</fullName>
    </submittedName>
</protein>
<organism evidence="6 7">
    <name type="scientific">Paraflavisolibacter caeni</name>
    <dbReference type="NCBI Taxonomy" id="2982496"/>
    <lineage>
        <taxon>Bacteria</taxon>
        <taxon>Pseudomonadati</taxon>
        <taxon>Bacteroidota</taxon>
        <taxon>Chitinophagia</taxon>
        <taxon>Chitinophagales</taxon>
        <taxon>Chitinophagaceae</taxon>
        <taxon>Paraflavisolibacter</taxon>
    </lineage>
</organism>
<dbReference type="GO" id="GO:0005829">
    <property type="term" value="C:cytosol"/>
    <property type="evidence" value="ECO:0007669"/>
    <property type="project" value="TreeGrafter"/>
</dbReference>
<keyword evidence="3" id="KW-0238">DNA-binding</keyword>
<dbReference type="PRINTS" id="PR00039">
    <property type="entry name" value="HTHLYSR"/>
</dbReference>
<keyword evidence="7" id="KW-1185">Reference proteome</keyword>
<dbReference type="SUPFAM" id="SSF46785">
    <property type="entry name" value="Winged helix' DNA-binding domain"/>
    <property type="match status" value="1"/>
</dbReference>
<evidence type="ECO:0000256" key="2">
    <source>
        <dbReference type="ARBA" id="ARBA00023015"/>
    </source>
</evidence>
<dbReference type="EMBL" id="JAOTIF010000001">
    <property type="protein sequence ID" value="MCU7547996.1"/>
    <property type="molecule type" value="Genomic_DNA"/>
</dbReference>
<dbReference type="InterPro" id="IPR050950">
    <property type="entry name" value="HTH-type_LysR_regulators"/>
</dbReference>
<dbReference type="InterPro" id="IPR036388">
    <property type="entry name" value="WH-like_DNA-bd_sf"/>
</dbReference>
<keyword evidence="4" id="KW-0804">Transcription</keyword>
<dbReference type="Pfam" id="PF03466">
    <property type="entry name" value="LysR_substrate"/>
    <property type="match status" value="1"/>
</dbReference>
<reference evidence="6" key="2">
    <citation type="submission" date="2023-04" db="EMBL/GenBank/DDBJ databases">
        <title>Paracnuella aquatica gen. nov., sp. nov., a member of the family Chitinophagaceae isolated from a hot spring.</title>
        <authorList>
            <person name="Wang C."/>
        </authorList>
    </citation>
    <scope>NUCLEOTIDE SEQUENCE</scope>
    <source>
        <strain evidence="6">LB-8</strain>
    </source>
</reference>
<comment type="caution">
    <text evidence="6">The sequence shown here is derived from an EMBL/GenBank/DDBJ whole genome shotgun (WGS) entry which is preliminary data.</text>
</comment>
<dbReference type="Proteomes" id="UP001155483">
    <property type="component" value="Unassembled WGS sequence"/>
</dbReference>
<proteinExistence type="inferred from homology"/>
<dbReference type="InterPro" id="IPR005119">
    <property type="entry name" value="LysR_subst-bd"/>
</dbReference>
<feature type="domain" description="HTH lysR-type" evidence="5">
    <location>
        <begin position="1"/>
        <end position="58"/>
    </location>
</feature>
<dbReference type="Gene3D" id="3.40.190.10">
    <property type="entry name" value="Periplasmic binding protein-like II"/>
    <property type="match status" value="2"/>
</dbReference>
<keyword evidence="2" id="KW-0805">Transcription regulation</keyword>
<dbReference type="PANTHER" id="PTHR30419:SF29">
    <property type="entry name" value="LYSR-FAMILY TRANSCRIPTIONAL REGULATOR"/>
    <property type="match status" value="1"/>
</dbReference>
<name>A0A9X2XTC6_9BACT</name>
<dbReference type="FunFam" id="1.10.10.10:FF:000001">
    <property type="entry name" value="LysR family transcriptional regulator"/>
    <property type="match status" value="1"/>
</dbReference>
<dbReference type="PROSITE" id="PS50931">
    <property type="entry name" value="HTH_LYSR"/>
    <property type="match status" value="1"/>
</dbReference>
<dbReference type="AlphaFoldDB" id="A0A9X2XTC6"/>
<dbReference type="Gene3D" id="1.10.10.10">
    <property type="entry name" value="Winged helix-like DNA-binding domain superfamily/Winged helix DNA-binding domain"/>
    <property type="match status" value="1"/>
</dbReference>
<dbReference type="RefSeq" id="WP_279295440.1">
    <property type="nucleotide sequence ID" value="NZ_JAOTIF010000001.1"/>
</dbReference>
<evidence type="ECO:0000256" key="1">
    <source>
        <dbReference type="ARBA" id="ARBA00009437"/>
    </source>
</evidence>
<dbReference type="GO" id="GO:0003700">
    <property type="term" value="F:DNA-binding transcription factor activity"/>
    <property type="evidence" value="ECO:0007669"/>
    <property type="project" value="InterPro"/>
</dbReference>
<comment type="similarity">
    <text evidence="1">Belongs to the LysR transcriptional regulatory family.</text>
</comment>
<dbReference type="CDD" id="cd08411">
    <property type="entry name" value="PBP2_OxyR"/>
    <property type="match status" value="1"/>
</dbReference>
<evidence type="ECO:0000256" key="4">
    <source>
        <dbReference type="ARBA" id="ARBA00023163"/>
    </source>
</evidence>
<dbReference type="SUPFAM" id="SSF53850">
    <property type="entry name" value="Periplasmic binding protein-like II"/>
    <property type="match status" value="1"/>
</dbReference>
<dbReference type="InterPro" id="IPR036390">
    <property type="entry name" value="WH_DNA-bd_sf"/>
</dbReference>
<evidence type="ECO:0000259" key="5">
    <source>
        <dbReference type="PROSITE" id="PS50931"/>
    </source>
</evidence>
<reference evidence="6" key="1">
    <citation type="submission" date="2022-09" db="EMBL/GenBank/DDBJ databases">
        <authorList>
            <person name="Yuan C."/>
            <person name="Ke Z."/>
        </authorList>
    </citation>
    <scope>NUCLEOTIDE SEQUENCE</scope>
    <source>
        <strain evidence="6">LB-8</strain>
    </source>
</reference>
<evidence type="ECO:0000256" key="3">
    <source>
        <dbReference type="ARBA" id="ARBA00023125"/>
    </source>
</evidence>
<dbReference type="Pfam" id="PF00126">
    <property type="entry name" value="HTH_1"/>
    <property type="match status" value="1"/>
</dbReference>
<evidence type="ECO:0000313" key="7">
    <source>
        <dbReference type="Proteomes" id="UP001155483"/>
    </source>
</evidence>
<evidence type="ECO:0000313" key="6">
    <source>
        <dbReference type="EMBL" id="MCU7547996.1"/>
    </source>
</evidence>
<accession>A0A9X2XTC6</accession>
<gene>
    <name evidence="6" type="ORF">OCK74_02670</name>
</gene>
<dbReference type="GO" id="GO:0003677">
    <property type="term" value="F:DNA binding"/>
    <property type="evidence" value="ECO:0007669"/>
    <property type="project" value="UniProtKB-KW"/>
</dbReference>
<dbReference type="InterPro" id="IPR000847">
    <property type="entry name" value="LysR_HTH_N"/>
</dbReference>
<dbReference type="PANTHER" id="PTHR30419">
    <property type="entry name" value="HTH-TYPE TRANSCRIPTIONAL REGULATOR YBHD"/>
    <property type="match status" value="1"/>
</dbReference>